<protein>
    <submittedName>
        <fullName evidence="1">Uncharacterized protein</fullName>
    </submittedName>
</protein>
<gene>
    <name evidence="1" type="ORF">F8388_017103</name>
</gene>
<name>A0A7J6GF66_CANSA</name>
<organism evidence="1 2">
    <name type="scientific">Cannabis sativa</name>
    <name type="common">Hemp</name>
    <name type="synonym">Marijuana</name>
    <dbReference type="NCBI Taxonomy" id="3483"/>
    <lineage>
        <taxon>Eukaryota</taxon>
        <taxon>Viridiplantae</taxon>
        <taxon>Streptophyta</taxon>
        <taxon>Embryophyta</taxon>
        <taxon>Tracheophyta</taxon>
        <taxon>Spermatophyta</taxon>
        <taxon>Magnoliopsida</taxon>
        <taxon>eudicotyledons</taxon>
        <taxon>Gunneridae</taxon>
        <taxon>Pentapetalae</taxon>
        <taxon>rosids</taxon>
        <taxon>fabids</taxon>
        <taxon>Rosales</taxon>
        <taxon>Cannabaceae</taxon>
        <taxon>Cannabis</taxon>
    </lineage>
</organism>
<comment type="caution">
    <text evidence="1">The sequence shown here is derived from an EMBL/GenBank/DDBJ whole genome shotgun (WGS) entry which is preliminary data.</text>
</comment>
<dbReference type="Proteomes" id="UP000525078">
    <property type="component" value="Unassembled WGS sequence"/>
</dbReference>
<evidence type="ECO:0000313" key="1">
    <source>
        <dbReference type="EMBL" id="KAF4380749.1"/>
    </source>
</evidence>
<dbReference type="AlphaFoldDB" id="A0A7J6GF66"/>
<dbReference type="EMBL" id="JAATIP010000064">
    <property type="protein sequence ID" value="KAF4380749.1"/>
    <property type="molecule type" value="Genomic_DNA"/>
</dbReference>
<reference evidence="1 2" key="1">
    <citation type="journal article" date="2020" name="bioRxiv">
        <title>Sequence and annotation of 42 cannabis genomes reveals extensive copy number variation in cannabinoid synthesis and pathogen resistance genes.</title>
        <authorList>
            <person name="Mckernan K.J."/>
            <person name="Helbert Y."/>
            <person name="Kane L.T."/>
            <person name="Ebling H."/>
            <person name="Zhang L."/>
            <person name="Liu B."/>
            <person name="Eaton Z."/>
            <person name="Mclaughlin S."/>
            <person name="Kingan S."/>
            <person name="Baybayan P."/>
            <person name="Concepcion G."/>
            <person name="Jordan M."/>
            <person name="Riva A."/>
            <person name="Barbazuk W."/>
            <person name="Harkins T."/>
        </authorList>
    </citation>
    <scope>NUCLEOTIDE SEQUENCE [LARGE SCALE GENOMIC DNA]</scope>
    <source>
        <strain evidence="2">cv. Jamaican Lion 4</strain>
        <tissue evidence="1">Leaf</tissue>
    </source>
</reference>
<proteinExistence type="predicted"/>
<evidence type="ECO:0000313" key="2">
    <source>
        <dbReference type="Proteomes" id="UP000525078"/>
    </source>
</evidence>
<sequence>MFSGKFRMLMQSDMSRNVSLDRVQMESVFEPRKVMLHHTLSQQYLQDFDHEAHKGILLSSGNKPISMKHSLRIACFSSKTSKMILQTGIIIFLIKVVFPHPGGAVTKIGSVITSSTLKSFIFNTSRESLNPTVKSGGSGTLQEPFTSICLKFPWLVPPTVLAWISFTKI</sequence>
<accession>A0A7J6GF66</accession>